<protein>
    <submittedName>
        <fullName evidence="2">Glycosyltransferase involved in cell wall biosynthesis</fullName>
    </submittedName>
</protein>
<dbReference type="EMBL" id="QGGP01000004">
    <property type="protein sequence ID" value="PWK18634.1"/>
    <property type="molecule type" value="Genomic_DNA"/>
</dbReference>
<evidence type="ECO:0000313" key="3">
    <source>
        <dbReference type="Proteomes" id="UP000245430"/>
    </source>
</evidence>
<gene>
    <name evidence="2" type="ORF">LX78_01941</name>
</gene>
<keyword evidence="2" id="KW-0808">Transferase</keyword>
<comment type="caution">
    <text evidence="2">The sequence shown here is derived from an EMBL/GenBank/DDBJ whole genome shotgun (WGS) entry which is preliminary data.</text>
</comment>
<dbReference type="Pfam" id="PF00534">
    <property type="entry name" value="Glycos_transf_1"/>
    <property type="match status" value="1"/>
</dbReference>
<accession>A0A316DKA2</accession>
<reference evidence="2 3" key="1">
    <citation type="submission" date="2018-05" db="EMBL/GenBank/DDBJ databases">
        <title>Genomic Encyclopedia of Archaeal and Bacterial Type Strains, Phase II (KMG-II): from individual species to whole genera.</title>
        <authorList>
            <person name="Goeker M."/>
        </authorList>
    </citation>
    <scope>NUCLEOTIDE SEQUENCE [LARGE SCALE GENOMIC DNA]</scope>
    <source>
        <strain evidence="2 3">DSM 22637</strain>
    </source>
</reference>
<keyword evidence="3" id="KW-1185">Reference proteome</keyword>
<evidence type="ECO:0000259" key="1">
    <source>
        <dbReference type="Pfam" id="PF00534"/>
    </source>
</evidence>
<dbReference type="PANTHER" id="PTHR46401">
    <property type="entry name" value="GLYCOSYLTRANSFERASE WBBK-RELATED"/>
    <property type="match status" value="1"/>
</dbReference>
<dbReference type="CDD" id="cd03809">
    <property type="entry name" value="GT4_MtfB-like"/>
    <property type="match status" value="1"/>
</dbReference>
<proteinExistence type="predicted"/>
<feature type="domain" description="Glycosyl transferase family 1" evidence="1">
    <location>
        <begin position="220"/>
        <end position="377"/>
    </location>
</feature>
<name>A0A316DKA2_9FLAO</name>
<dbReference type="Proteomes" id="UP000245430">
    <property type="component" value="Unassembled WGS sequence"/>
</dbReference>
<dbReference type="GO" id="GO:0016757">
    <property type="term" value="F:glycosyltransferase activity"/>
    <property type="evidence" value="ECO:0007669"/>
    <property type="project" value="InterPro"/>
</dbReference>
<organism evidence="2 3">
    <name type="scientific">Xanthomarina spongicola</name>
    <dbReference type="NCBI Taxonomy" id="570520"/>
    <lineage>
        <taxon>Bacteria</taxon>
        <taxon>Pseudomonadati</taxon>
        <taxon>Bacteroidota</taxon>
        <taxon>Flavobacteriia</taxon>
        <taxon>Flavobacteriales</taxon>
        <taxon>Flavobacteriaceae</taxon>
        <taxon>Xanthomarina</taxon>
    </lineage>
</organism>
<sequence length="412" mass="48237">MKVGVWLNEDIDTQVGGGFSYADRLIHLIDNHEFSTEIEIVFLTSKSLIKSYKKEVVCLQFDKQLKKENIKQKLNKFIFKNSYFLKRLYSQADRNLKRKRIYASYRKQLIINNIDIIYYLSQTQCVIEDFPFISTNWDIGHISMYAFPEVSNKKAFNLRHTWYNETLKKAISIFSESEAGKEELISYLNINPARIKVLPIFPGGVIHQKVSTEKQQDLLKSFNIEKEKFFFYPAQFWAHKNHYNLLLAFKSLILKEPHFKLVLTGSDKGNLDYIKNKIIQLKLEEHVIYLGFMDLQSIYTLYSNAVALVMPTFLGPTNMPLLEARTLGCPVLCSDFKGHREQLEDGALYFNPLEANTIFETMDEILKSDFRQKLIEVSKNINNASKFNENQVIKILERNLIDISKYRSCWNH</sequence>
<dbReference type="AlphaFoldDB" id="A0A316DKA2"/>
<dbReference type="PANTHER" id="PTHR46401:SF8">
    <property type="entry name" value="BLL6006 PROTEIN"/>
    <property type="match status" value="1"/>
</dbReference>
<dbReference type="InterPro" id="IPR001296">
    <property type="entry name" value="Glyco_trans_1"/>
</dbReference>
<dbReference type="SUPFAM" id="SSF53756">
    <property type="entry name" value="UDP-Glycosyltransferase/glycogen phosphorylase"/>
    <property type="match status" value="1"/>
</dbReference>
<dbReference type="OrthoDB" id="9801609at2"/>
<dbReference type="RefSeq" id="WP_109682449.1">
    <property type="nucleotide sequence ID" value="NZ_QGGP01000004.1"/>
</dbReference>
<evidence type="ECO:0000313" key="2">
    <source>
        <dbReference type="EMBL" id="PWK18634.1"/>
    </source>
</evidence>
<dbReference type="Gene3D" id="3.40.50.2000">
    <property type="entry name" value="Glycogen Phosphorylase B"/>
    <property type="match status" value="1"/>
</dbReference>